<dbReference type="EMBL" id="GBHO01001406">
    <property type="protein sequence ID" value="JAG42198.1"/>
    <property type="molecule type" value="Transcribed_RNA"/>
</dbReference>
<dbReference type="InterPro" id="IPR014720">
    <property type="entry name" value="dsRBD_dom"/>
</dbReference>
<evidence type="ECO:0000256" key="2">
    <source>
        <dbReference type="ARBA" id="ARBA00022723"/>
    </source>
</evidence>
<feature type="compositionally biased region" description="Low complexity" evidence="7">
    <location>
        <begin position="100"/>
        <end position="112"/>
    </location>
</feature>
<feature type="compositionally biased region" description="Low complexity" evidence="7">
    <location>
        <begin position="11"/>
        <end position="22"/>
    </location>
</feature>
<sequence>KEKEEAEKLLSEISSTTQPVEEAIPPVEEEKEKVEVKVEEELVDLPEVAKSTCQHCNKEFSSVWVLKAHCEEVHKDLVPLDFLEKYAQQIKCEIEKKVVPSPVVSSTTGTETTPEKEEDNKEAIQAKIAQQQQQQHHTPTHQQYHHEPPQQQQQAPPPQQHVPPPQQQKPEPPPVQPVTPKVQPQVQVAPPQATPKPEANVQPENDVKMSEEDEAGKKLVGRGWLKRRGPEFKIPRRVRKRRQNARLKSILAPKNAMMVLHELHPDLKQTVKEINNAANQQSYNCEIEIDGETFVGMGMSKMIAKQGASEAALKAVLLKKLEENNLKGANAPANKMEGGWEEDVNMTDVSDTKSATPSESGDQNGAAPKNYNIPEDDVPWGSLASFALYKLFAEWQSQGFQLPPVTGLQGVPPPKANAPVATPMKKLPEDAHLKHPVQLLNQIRPGIQYIEHKREGAPPNLTFSFSIVVDDLTFKGTGTNKKEAKKLCAKHALEHLGVVYTDESPA</sequence>
<evidence type="ECO:0000256" key="7">
    <source>
        <dbReference type="SAM" id="MobiDB-lite"/>
    </source>
</evidence>
<evidence type="ECO:0000256" key="5">
    <source>
        <dbReference type="PROSITE-ProRule" id="PRU00042"/>
    </source>
</evidence>
<dbReference type="PROSITE" id="PS50157">
    <property type="entry name" value="ZINC_FINGER_C2H2_2"/>
    <property type="match status" value="1"/>
</dbReference>
<feature type="compositionally biased region" description="Low complexity" evidence="7">
    <location>
        <begin position="125"/>
        <end position="142"/>
    </location>
</feature>
<keyword evidence="2" id="KW-0479">Metal-binding</keyword>
<gene>
    <name evidence="10" type="primary">Adarb1_2</name>
    <name evidence="10" type="ORF">CM83_53314</name>
</gene>
<dbReference type="GO" id="GO:0000981">
    <property type="term" value="F:DNA-binding transcription factor activity, RNA polymerase II-specific"/>
    <property type="evidence" value="ECO:0007669"/>
    <property type="project" value="TreeGrafter"/>
</dbReference>
<keyword evidence="4" id="KW-0862">Zinc</keyword>
<feature type="non-terminal residue" evidence="10">
    <location>
        <position position="1"/>
    </location>
</feature>
<dbReference type="GO" id="GO:0000978">
    <property type="term" value="F:RNA polymerase II cis-regulatory region sequence-specific DNA binding"/>
    <property type="evidence" value="ECO:0007669"/>
    <property type="project" value="TreeGrafter"/>
</dbReference>
<dbReference type="PANTHER" id="PTHR45891">
    <property type="entry name" value="ZINC FINGER HOMEOBOX PROTEIN"/>
    <property type="match status" value="1"/>
</dbReference>
<evidence type="ECO:0000256" key="3">
    <source>
        <dbReference type="ARBA" id="ARBA00022737"/>
    </source>
</evidence>
<evidence type="ECO:0000256" key="6">
    <source>
        <dbReference type="PROSITE-ProRule" id="PRU00266"/>
    </source>
</evidence>
<feature type="compositionally biased region" description="Basic and acidic residues" evidence="7">
    <location>
        <begin position="113"/>
        <end position="124"/>
    </location>
</feature>
<dbReference type="InterPro" id="IPR013087">
    <property type="entry name" value="Znf_C2H2_type"/>
</dbReference>
<evidence type="ECO:0000313" key="10">
    <source>
        <dbReference type="EMBL" id="JAG42198.1"/>
    </source>
</evidence>
<name>A0A0A9ZFI1_LYGHE</name>
<evidence type="ECO:0000259" key="9">
    <source>
        <dbReference type="PROSITE" id="PS50157"/>
    </source>
</evidence>
<feature type="compositionally biased region" description="Basic and acidic residues" evidence="7">
    <location>
        <begin position="1"/>
        <end position="10"/>
    </location>
</feature>
<feature type="compositionally biased region" description="Pro residues" evidence="7">
    <location>
        <begin position="155"/>
        <end position="177"/>
    </location>
</feature>
<feature type="region of interest" description="Disordered" evidence="7">
    <location>
        <begin position="1"/>
        <end position="22"/>
    </location>
</feature>
<dbReference type="AlphaFoldDB" id="A0A0A9ZFI1"/>
<keyword evidence="6" id="KW-0694">RNA-binding</keyword>
<dbReference type="GO" id="GO:0005634">
    <property type="term" value="C:nucleus"/>
    <property type="evidence" value="ECO:0007669"/>
    <property type="project" value="UniProtKB-SubCell"/>
</dbReference>
<dbReference type="Gene3D" id="3.30.160.20">
    <property type="match status" value="2"/>
</dbReference>
<feature type="domain" description="C2H2-type" evidence="9">
    <location>
        <begin position="51"/>
        <end position="79"/>
    </location>
</feature>
<dbReference type="PROSITE" id="PS50137">
    <property type="entry name" value="DS_RBD"/>
    <property type="match status" value="2"/>
</dbReference>
<reference evidence="10" key="1">
    <citation type="journal article" date="2014" name="PLoS ONE">
        <title>Transcriptome-Based Identification of ABC Transporters in the Western Tarnished Plant Bug Lygus hesperus.</title>
        <authorList>
            <person name="Hull J.J."/>
            <person name="Chaney K."/>
            <person name="Geib S.M."/>
            <person name="Fabrick J.A."/>
            <person name="Brent C.S."/>
            <person name="Walsh D."/>
            <person name="Lavine L.C."/>
        </authorList>
    </citation>
    <scope>NUCLEOTIDE SEQUENCE</scope>
</reference>
<feature type="region of interest" description="Disordered" evidence="7">
    <location>
        <begin position="100"/>
        <end position="215"/>
    </location>
</feature>
<protein>
    <submittedName>
        <fullName evidence="10">Double-stranded RNA-specific editase 1</fullName>
    </submittedName>
</protein>
<dbReference type="Pfam" id="PF00035">
    <property type="entry name" value="dsrm"/>
    <property type="match status" value="1"/>
</dbReference>
<feature type="compositionally biased region" description="Polar residues" evidence="7">
    <location>
        <begin position="348"/>
        <end position="363"/>
    </location>
</feature>
<evidence type="ECO:0000256" key="4">
    <source>
        <dbReference type="ARBA" id="ARBA00022833"/>
    </source>
</evidence>
<organism evidence="10">
    <name type="scientific">Lygus hesperus</name>
    <name type="common">Western plant bug</name>
    <dbReference type="NCBI Taxonomy" id="30085"/>
    <lineage>
        <taxon>Eukaryota</taxon>
        <taxon>Metazoa</taxon>
        <taxon>Ecdysozoa</taxon>
        <taxon>Arthropoda</taxon>
        <taxon>Hexapoda</taxon>
        <taxon>Insecta</taxon>
        <taxon>Pterygota</taxon>
        <taxon>Neoptera</taxon>
        <taxon>Paraneoptera</taxon>
        <taxon>Hemiptera</taxon>
        <taxon>Heteroptera</taxon>
        <taxon>Panheteroptera</taxon>
        <taxon>Cimicomorpha</taxon>
        <taxon>Miridae</taxon>
        <taxon>Mirini</taxon>
        <taxon>Lygus</taxon>
    </lineage>
</organism>
<feature type="domain" description="DRBM" evidence="8">
    <location>
        <begin position="242"/>
        <end position="318"/>
    </location>
</feature>
<keyword evidence="5" id="KW-0863">Zinc-finger</keyword>
<accession>A0A0A9ZFI1</accession>
<dbReference type="GO" id="GO:0003723">
    <property type="term" value="F:RNA binding"/>
    <property type="evidence" value="ECO:0007669"/>
    <property type="project" value="UniProtKB-UniRule"/>
</dbReference>
<reference evidence="10" key="2">
    <citation type="submission" date="2014-07" db="EMBL/GenBank/DDBJ databases">
        <authorList>
            <person name="Hull J."/>
        </authorList>
    </citation>
    <scope>NUCLEOTIDE SEQUENCE</scope>
</reference>
<keyword evidence="3" id="KW-0677">Repeat</keyword>
<evidence type="ECO:0000256" key="1">
    <source>
        <dbReference type="ARBA" id="ARBA00004123"/>
    </source>
</evidence>
<dbReference type="SUPFAM" id="SSF54768">
    <property type="entry name" value="dsRNA-binding domain-like"/>
    <property type="match status" value="2"/>
</dbReference>
<feature type="region of interest" description="Disordered" evidence="7">
    <location>
        <begin position="348"/>
        <end position="374"/>
    </location>
</feature>
<proteinExistence type="predicted"/>
<dbReference type="PANTHER" id="PTHR45891:SF3">
    <property type="entry name" value="ZINC FINGER PROTEIN 2"/>
    <property type="match status" value="1"/>
</dbReference>
<comment type="subcellular location">
    <subcellularLocation>
        <location evidence="1">Nucleus</location>
    </subcellularLocation>
</comment>
<dbReference type="InterPro" id="IPR051968">
    <property type="entry name" value="ZnFinger_Homeobox_TR"/>
</dbReference>
<dbReference type="SMART" id="SM00358">
    <property type="entry name" value="DSRM"/>
    <property type="match status" value="2"/>
</dbReference>
<evidence type="ECO:0000259" key="8">
    <source>
        <dbReference type="PROSITE" id="PS50137"/>
    </source>
</evidence>
<feature type="compositionally biased region" description="Low complexity" evidence="7">
    <location>
        <begin position="178"/>
        <end position="197"/>
    </location>
</feature>
<dbReference type="GO" id="GO:0008270">
    <property type="term" value="F:zinc ion binding"/>
    <property type="evidence" value="ECO:0007669"/>
    <property type="project" value="UniProtKB-KW"/>
</dbReference>
<feature type="domain" description="DRBM" evidence="8">
    <location>
        <begin position="422"/>
        <end position="498"/>
    </location>
</feature>
<dbReference type="PROSITE" id="PS00028">
    <property type="entry name" value="ZINC_FINGER_C2H2_1"/>
    <property type="match status" value="1"/>
</dbReference>